<feature type="region of interest" description="Disordered" evidence="2">
    <location>
        <begin position="456"/>
        <end position="483"/>
    </location>
</feature>
<evidence type="ECO:0000256" key="1">
    <source>
        <dbReference type="SAM" id="Coils"/>
    </source>
</evidence>
<evidence type="ECO:0000313" key="4">
    <source>
        <dbReference type="Proteomes" id="UP000009022"/>
    </source>
</evidence>
<name>B3RLI2_TRIAD</name>
<dbReference type="PANTHER" id="PTHR16520">
    <property type="entry name" value="KINETOCHORE SCAFFOLD 1"/>
    <property type="match status" value="1"/>
</dbReference>
<dbReference type="CDD" id="cd21853">
    <property type="entry name" value="KNL1_NTD"/>
    <property type="match status" value="1"/>
</dbReference>
<dbReference type="GeneID" id="6749194"/>
<dbReference type="RefSeq" id="XP_002107979.1">
    <property type="nucleotide sequence ID" value="XM_002107943.1"/>
</dbReference>
<evidence type="ECO:0000313" key="3">
    <source>
        <dbReference type="EMBL" id="EDV28777.1"/>
    </source>
</evidence>
<dbReference type="PANTHER" id="PTHR16520:SF3">
    <property type="entry name" value="KINETOCHORE SCAFFOLD 1"/>
    <property type="match status" value="1"/>
</dbReference>
<feature type="compositionally biased region" description="Polar residues" evidence="2">
    <location>
        <begin position="456"/>
        <end position="466"/>
    </location>
</feature>
<sequence>MASKTKRRSSILKSTQSPRLSIEGELQVNKENDDIGKSRAKKKRRSSNRRVSFADTNDIKEFIRDEGILSQPAKLPNPSIPGLEMLLTGEIKTSPLENQSEVEDNFGKSKNEPLKEIIKNMNTTMEMTCVANNQTCDKTLTDRTELKNETMELTYWKETSTGENIARLGNNPPEESNEDSFYGKDLPETSMQSFIDTLIPTGGQNFCIPPERDFSNENVTRILSSIATPPFKKFKKESTVETENTAFENLSMEFDSMLEVTPLDGGPTKSSAKAVNESIQVKAVNNSALSENLTTNDENSNTINKSDINQPMTSDVLQIVAKDFIASKGEYTEFHDLHDILSETTAEKHDLNDEDQTTSMGTFYLDSQAITEKANTNDNNVTLPSPKVVTSKMSTIEKQMECSDIDLTLCESSHPISQLPDASVELVQTDATIRENESTDNYSVPTAINIQNTENSNHFSLNNTSPPQLPDSKRNSDTTIGPIESPVSEIRVKATNCSKTTFEEIHSESKEPSIISSQIELATSKDVNLESMLISDIDTIVKPTLVISSTAFKSPLRTINTSLDLNWSLSVKNENIQKSHTINDTTTSVNESMDVTVKSPLPQLSNSSDLLQNQSKREDITNPDIEPKTLANSLRCNDDCDGSHINSNMNASNAVVAESNINASIIRSNPDKASINNNTVTLSDPVNKPTDGDTFTKNELEIMKCNSFDDIKEQFELRNEAPIDLVSISNASEDTENSKEINATSPDKQQLTTVDTQPMTTEESHTEPSYSLEDLLRYLGISFGNKYCTKRRHTTYRGIDKHPPTLAEAWKDQAITRLKVDLYNDASSSIEERIESLDSDSNKCARKLITMLPELYADLGKNENANNKISDIEGDINQQKQTKEASEQLCLTMQKAIENGVANLERKANEKENQRNEEIELLNKELQVKRSEIVQEETKAGSFEAQKQELIQKISDIKNKIIDKRYLIKEATERILYNSVVNIDILKDKYPYRSEEVKLWREVQNNVTRIYSFSKRLFYIDILHPVLLRDPKLSLTFHSEKLYFRVVFDDLTSLYSCEGTSKYPSFAILSFIGSTSWILGDFGKFLATLRQPGYGSNFIFHVLISVCIVVLPIVTWESLNTDEQNRPNFMNQESQVATEILRHYCIHKNLLPTIVRNIKSNYNSNHPKSLPYLDSHHYLNRLMYYTSCSIPASTVLLAWGPKSSGKSLGIDLIGDYWAKHSRLVVKVELTQLHRHDDHHQQQYPLAIMRYTILGHGQYQALTLQEMKEIDQAYRHYRRILKNFHHQDWYNFSWLSYLISDITFTLNRRLYNIKSYLKARLGDGLLQPLTTQSVPTLTLLRILLNSITTVRPEISPVLIVDLQALDYQIDQRWRQDFHSLMNKNYLGQNNFVPVIVEVSFHFWASERHHLHSIESVASLLLDEMEVENARQDVVYNYKLWNEGEFERIWDTIGGHAGSWIALFSKYQQLKTNHDINTALQLAIDEISWDACMQLMSAMTHAEQDHQLKLVGQGQKLHQAIRTYLDCLVRQPRQNQNCQDGHGNAIAQYLLSHHILYIDSQFQIKVQNKILQRAITGRCFNINSLTSQDVFRN</sequence>
<proteinExistence type="predicted"/>
<reference evidence="3 4" key="1">
    <citation type="journal article" date="2008" name="Nature">
        <title>The Trichoplax genome and the nature of placozoans.</title>
        <authorList>
            <person name="Srivastava M."/>
            <person name="Begovic E."/>
            <person name="Chapman J."/>
            <person name="Putnam N.H."/>
            <person name="Hellsten U."/>
            <person name="Kawashima T."/>
            <person name="Kuo A."/>
            <person name="Mitros T."/>
            <person name="Salamov A."/>
            <person name="Carpenter M.L."/>
            <person name="Signorovitch A.Y."/>
            <person name="Moreno M.A."/>
            <person name="Kamm K."/>
            <person name="Grimwood J."/>
            <person name="Schmutz J."/>
            <person name="Shapiro H."/>
            <person name="Grigoriev I.V."/>
            <person name="Buss L.W."/>
            <person name="Schierwater B."/>
            <person name="Dellaporta S.L."/>
            <person name="Rokhsar D.S."/>
        </authorList>
    </citation>
    <scope>NUCLEOTIDE SEQUENCE [LARGE SCALE GENOMIC DNA]</scope>
    <source>
        <strain evidence="3 4">Grell-BS-1999</strain>
    </source>
</reference>
<organism evidence="3 4">
    <name type="scientific">Trichoplax adhaerens</name>
    <name type="common">Trichoplax reptans</name>
    <dbReference type="NCBI Taxonomy" id="10228"/>
    <lineage>
        <taxon>Eukaryota</taxon>
        <taxon>Metazoa</taxon>
        <taxon>Placozoa</taxon>
        <taxon>Uniplacotomia</taxon>
        <taxon>Trichoplacea</taxon>
        <taxon>Trichoplacidae</taxon>
        <taxon>Trichoplax</taxon>
    </lineage>
</organism>
<keyword evidence="1" id="KW-0175">Coiled coil</keyword>
<dbReference type="KEGG" id="tad:TRIADDRAFT_52011"/>
<feature type="region of interest" description="Disordered" evidence="2">
    <location>
        <begin position="599"/>
        <end position="624"/>
    </location>
</feature>
<feature type="compositionally biased region" description="Basic and acidic residues" evidence="2">
    <location>
        <begin position="28"/>
        <end position="37"/>
    </location>
</feature>
<feature type="compositionally biased region" description="Basic residues" evidence="2">
    <location>
        <begin position="38"/>
        <end position="48"/>
    </location>
</feature>
<dbReference type="Proteomes" id="UP000009022">
    <property type="component" value="Unassembled WGS sequence"/>
</dbReference>
<protein>
    <submittedName>
        <fullName evidence="3">Uncharacterized protein</fullName>
    </submittedName>
</protein>
<dbReference type="InParanoid" id="B3RLI2"/>
<feature type="compositionally biased region" description="Basic residues" evidence="2">
    <location>
        <begin position="1"/>
        <end position="10"/>
    </location>
</feature>
<dbReference type="CTD" id="6749194"/>
<evidence type="ECO:0000256" key="2">
    <source>
        <dbReference type="SAM" id="MobiDB-lite"/>
    </source>
</evidence>
<dbReference type="PhylomeDB" id="B3RLI2"/>
<dbReference type="GO" id="GO:0008608">
    <property type="term" value="P:attachment of spindle microtubules to kinetochore"/>
    <property type="evidence" value="ECO:0000318"/>
    <property type="project" value="GO_Central"/>
</dbReference>
<feature type="region of interest" description="Disordered" evidence="2">
    <location>
        <begin position="732"/>
        <end position="769"/>
    </location>
</feature>
<dbReference type="EMBL" id="DS985241">
    <property type="protein sequence ID" value="EDV28777.1"/>
    <property type="molecule type" value="Genomic_DNA"/>
</dbReference>
<feature type="compositionally biased region" description="Low complexity" evidence="2">
    <location>
        <begin position="599"/>
        <end position="614"/>
    </location>
</feature>
<dbReference type="GO" id="GO:0034501">
    <property type="term" value="P:protein localization to kinetochore"/>
    <property type="evidence" value="ECO:0000318"/>
    <property type="project" value="GO_Central"/>
</dbReference>
<dbReference type="GO" id="GO:0005634">
    <property type="term" value="C:nucleus"/>
    <property type="evidence" value="ECO:0000318"/>
    <property type="project" value="GO_Central"/>
</dbReference>
<feature type="coiled-coil region" evidence="1">
    <location>
        <begin position="862"/>
        <end position="960"/>
    </location>
</feature>
<dbReference type="InterPro" id="IPR037388">
    <property type="entry name" value="Blinkin"/>
</dbReference>
<keyword evidence="4" id="KW-1185">Reference proteome</keyword>
<accession>B3RLI2</accession>
<gene>
    <name evidence="3" type="ORF">TRIADDRAFT_52011</name>
</gene>
<feature type="compositionally biased region" description="Polar residues" evidence="2">
    <location>
        <begin position="740"/>
        <end position="761"/>
    </location>
</feature>
<feature type="region of interest" description="Disordered" evidence="2">
    <location>
        <begin position="1"/>
        <end position="52"/>
    </location>
</feature>
<dbReference type="HOGENOM" id="CLU_244705_0_0_1"/>